<keyword evidence="6" id="KW-1185">Reference proteome</keyword>
<evidence type="ECO:0000256" key="1">
    <source>
        <dbReference type="ARBA" id="ARBA00022679"/>
    </source>
</evidence>
<evidence type="ECO:0000313" key="6">
    <source>
        <dbReference type="Proteomes" id="UP000023464"/>
    </source>
</evidence>
<keyword evidence="5" id="KW-0689">Ribosomal protein</keyword>
<dbReference type="PROSITE" id="PS51186">
    <property type="entry name" value="GNAT"/>
    <property type="match status" value="1"/>
</dbReference>
<comment type="similarity">
    <text evidence="3">Belongs to the acetyltransferase family. RimJ subfamily.</text>
</comment>
<dbReference type="InterPro" id="IPR000182">
    <property type="entry name" value="GNAT_dom"/>
</dbReference>
<dbReference type="PANTHER" id="PTHR43792">
    <property type="entry name" value="GNAT FAMILY, PUTATIVE (AFU_ORTHOLOGUE AFUA_3G00765)-RELATED-RELATED"/>
    <property type="match status" value="1"/>
</dbReference>
<evidence type="ECO:0000256" key="3">
    <source>
        <dbReference type="ARBA" id="ARBA00038502"/>
    </source>
</evidence>
<evidence type="ECO:0000259" key="4">
    <source>
        <dbReference type="PROSITE" id="PS51186"/>
    </source>
</evidence>
<gene>
    <name evidence="5" type="ORF">BA1DRAFT_01389</name>
</gene>
<dbReference type="Gene3D" id="3.40.630.30">
    <property type="match status" value="1"/>
</dbReference>
<dbReference type="RefSeq" id="WP_036777341.1">
    <property type="nucleotide sequence ID" value="NZ_CAWLTM010000100.1"/>
</dbReference>
<sequence length="175" mass="19905">MKNIVIRHVEEGDCEQIRQLYANPQVYCGTLQLPYPSLETWIKRITNLSAGCFSLVACIDGEIVGQVGIEICQNLRRRHVATFGMGVHADYQGQGIGSELMEAMLNMCDNWLNIERIELEVYTDNDAAIALYKKFGFEIEGTAKRYAFRHGRYADAYYMSRISDINGKFQSTLES</sequence>
<dbReference type="EC" id="2.3.1.-" evidence="5"/>
<evidence type="ECO:0000313" key="5">
    <source>
        <dbReference type="EMBL" id="EYU16052.1"/>
    </source>
</evidence>
<keyword evidence="5" id="KW-0687">Ribonucleoprotein</keyword>
<dbReference type="CDD" id="cd04301">
    <property type="entry name" value="NAT_SF"/>
    <property type="match status" value="1"/>
</dbReference>
<accession>A0A022PIU4</accession>
<dbReference type="Proteomes" id="UP000023464">
    <property type="component" value="Unassembled WGS sequence"/>
</dbReference>
<dbReference type="Pfam" id="PF00583">
    <property type="entry name" value="Acetyltransf_1"/>
    <property type="match status" value="1"/>
</dbReference>
<dbReference type="AlphaFoldDB" id="A0A022PIU4"/>
<evidence type="ECO:0000256" key="2">
    <source>
        <dbReference type="ARBA" id="ARBA00023315"/>
    </source>
</evidence>
<dbReference type="InterPro" id="IPR051531">
    <property type="entry name" value="N-acetyltransferase"/>
</dbReference>
<comment type="caution">
    <text evidence="5">The sequence shown here is derived from an EMBL/GenBank/DDBJ whole genome shotgun (WGS) entry which is preliminary data.</text>
</comment>
<keyword evidence="1 5" id="KW-0808">Transferase</keyword>
<feature type="domain" description="N-acetyltransferase" evidence="4">
    <location>
        <begin position="4"/>
        <end position="164"/>
    </location>
</feature>
<keyword evidence="2 5" id="KW-0012">Acyltransferase</keyword>
<name>A0A022PIU4_9GAMM</name>
<dbReference type="EMBL" id="JFGV01000015">
    <property type="protein sequence ID" value="EYU16052.1"/>
    <property type="molecule type" value="Genomic_DNA"/>
</dbReference>
<reference evidence="5 6" key="1">
    <citation type="submission" date="2014-03" db="EMBL/GenBank/DDBJ databases">
        <title>Draft Genome of Photorhabdus luminescens BA1, an Egyptian Isolate.</title>
        <authorList>
            <person name="Ghazal S."/>
            <person name="Hurst S.G.IV."/>
            <person name="Morris K."/>
            <person name="Thomas K."/>
            <person name="Tisa L.S."/>
        </authorList>
    </citation>
    <scope>NUCLEOTIDE SEQUENCE [LARGE SCALE GENOMIC DNA]</scope>
    <source>
        <strain evidence="5 6">BA1</strain>
    </source>
</reference>
<dbReference type="PANTHER" id="PTHR43792:SF8">
    <property type="entry name" value="[RIBOSOMAL PROTEIN US5]-ALANINE N-ACETYLTRANSFERASE"/>
    <property type="match status" value="1"/>
</dbReference>
<proteinExistence type="inferred from homology"/>
<dbReference type="GO" id="GO:0016747">
    <property type="term" value="F:acyltransferase activity, transferring groups other than amino-acyl groups"/>
    <property type="evidence" value="ECO:0007669"/>
    <property type="project" value="InterPro"/>
</dbReference>
<dbReference type="PATRIC" id="fig|1393736.3.peg.1407"/>
<protein>
    <submittedName>
        <fullName evidence="5">Acetyltransferase, ribosomal protein N-acetylase</fullName>
        <ecNumber evidence="5">2.3.1.-</ecNumber>
    </submittedName>
</protein>
<dbReference type="SUPFAM" id="SSF55729">
    <property type="entry name" value="Acyl-CoA N-acyltransferases (Nat)"/>
    <property type="match status" value="1"/>
</dbReference>
<dbReference type="InterPro" id="IPR016181">
    <property type="entry name" value="Acyl_CoA_acyltransferase"/>
</dbReference>
<dbReference type="GO" id="GO:0005840">
    <property type="term" value="C:ribosome"/>
    <property type="evidence" value="ECO:0007669"/>
    <property type="project" value="UniProtKB-KW"/>
</dbReference>
<organism evidence="5 6">
    <name type="scientific">Photorhabdus aegyptia</name>
    <dbReference type="NCBI Taxonomy" id="2805098"/>
    <lineage>
        <taxon>Bacteria</taxon>
        <taxon>Pseudomonadati</taxon>
        <taxon>Pseudomonadota</taxon>
        <taxon>Gammaproteobacteria</taxon>
        <taxon>Enterobacterales</taxon>
        <taxon>Morganellaceae</taxon>
        <taxon>Photorhabdus</taxon>
    </lineage>
</organism>